<sequence length="212" mass="23468">MSALSPARIDDKLPADFLPVGNTEAQVPERSRKILIAYDHSENSDATFAKCIRLGLISPLDEINIVHIIEQKEVQRFFSAPFEPGMNIPSTGQANTAAHSVTEGFLIELKSLLLTNGFSNVSTEVCLGDSKESLIDYCHACKPDFLICSSRGLNTVKKVVMGSTSSFLIKNAPCPVLVCKLTNDEIEERKKYTAVKKHHFETLHDAIKDKYK</sequence>
<gene>
    <name evidence="2" type="ORF">BCR42DRAFT_406703</name>
</gene>
<protein>
    <recommendedName>
        <fullName evidence="1">UspA domain-containing protein</fullName>
    </recommendedName>
</protein>
<comment type="caution">
    <text evidence="2">The sequence shown here is derived from an EMBL/GenBank/DDBJ whole genome shotgun (WGS) entry which is preliminary data.</text>
</comment>
<dbReference type="InterPro" id="IPR006015">
    <property type="entry name" value="Universal_stress_UspA"/>
</dbReference>
<dbReference type="STRING" id="90262.A0A1X2IWS0"/>
<name>A0A1X2IWS0_9FUNG</name>
<dbReference type="InterPro" id="IPR014729">
    <property type="entry name" value="Rossmann-like_a/b/a_fold"/>
</dbReference>
<keyword evidence="3" id="KW-1185">Reference proteome</keyword>
<dbReference type="PRINTS" id="PR01438">
    <property type="entry name" value="UNVRSLSTRESS"/>
</dbReference>
<feature type="domain" description="UspA" evidence="1">
    <location>
        <begin position="32"/>
        <end position="180"/>
    </location>
</feature>
<organism evidence="2 3">
    <name type="scientific">Absidia repens</name>
    <dbReference type="NCBI Taxonomy" id="90262"/>
    <lineage>
        <taxon>Eukaryota</taxon>
        <taxon>Fungi</taxon>
        <taxon>Fungi incertae sedis</taxon>
        <taxon>Mucoromycota</taxon>
        <taxon>Mucoromycotina</taxon>
        <taxon>Mucoromycetes</taxon>
        <taxon>Mucorales</taxon>
        <taxon>Cunninghamellaceae</taxon>
        <taxon>Absidia</taxon>
    </lineage>
</organism>
<dbReference type="Proteomes" id="UP000193560">
    <property type="component" value="Unassembled WGS sequence"/>
</dbReference>
<proteinExistence type="predicted"/>
<evidence type="ECO:0000313" key="3">
    <source>
        <dbReference type="Proteomes" id="UP000193560"/>
    </source>
</evidence>
<dbReference type="SUPFAM" id="SSF52402">
    <property type="entry name" value="Adenine nucleotide alpha hydrolases-like"/>
    <property type="match status" value="1"/>
</dbReference>
<dbReference type="InterPro" id="IPR006016">
    <property type="entry name" value="UspA"/>
</dbReference>
<dbReference type="Pfam" id="PF00582">
    <property type="entry name" value="Usp"/>
    <property type="match status" value="1"/>
</dbReference>
<dbReference type="AlphaFoldDB" id="A0A1X2IWS0"/>
<dbReference type="OrthoDB" id="843225at2759"/>
<dbReference type="Gene3D" id="3.40.50.620">
    <property type="entry name" value="HUPs"/>
    <property type="match status" value="1"/>
</dbReference>
<accession>A0A1X2IWS0</accession>
<dbReference type="PANTHER" id="PTHR46100:SF4">
    <property type="entry name" value="USPA DOMAIN-CONTAINING PROTEIN"/>
    <property type="match status" value="1"/>
</dbReference>
<evidence type="ECO:0000259" key="1">
    <source>
        <dbReference type="Pfam" id="PF00582"/>
    </source>
</evidence>
<dbReference type="PANTHER" id="PTHR46100">
    <property type="entry name" value="IMP2'P"/>
    <property type="match status" value="1"/>
</dbReference>
<dbReference type="CDD" id="cd23659">
    <property type="entry name" value="USP_At3g01520-like"/>
    <property type="match status" value="1"/>
</dbReference>
<evidence type="ECO:0000313" key="2">
    <source>
        <dbReference type="EMBL" id="ORZ22651.1"/>
    </source>
</evidence>
<dbReference type="EMBL" id="MCGE01000004">
    <property type="protein sequence ID" value="ORZ22651.1"/>
    <property type="molecule type" value="Genomic_DNA"/>
</dbReference>
<reference evidence="2 3" key="1">
    <citation type="submission" date="2016-07" db="EMBL/GenBank/DDBJ databases">
        <title>Pervasive Adenine N6-methylation of Active Genes in Fungi.</title>
        <authorList>
            <consortium name="DOE Joint Genome Institute"/>
            <person name="Mondo S.J."/>
            <person name="Dannebaum R.O."/>
            <person name="Kuo R.C."/>
            <person name="Labutti K."/>
            <person name="Haridas S."/>
            <person name="Kuo A."/>
            <person name="Salamov A."/>
            <person name="Ahrendt S.R."/>
            <person name="Lipzen A."/>
            <person name="Sullivan W."/>
            <person name="Andreopoulos W.B."/>
            <person name="Clum A."/>
            <person name="Lindquist E."/>
            <person name="Daum C."/>
            <person name="Ramamoorthy G.K."/>
            <person name="Gryganskyi A."/>
            <person name="Culley D."/>
            <person name="Magnuson J.K."/>
            <person name="James T.Y."/>
            <person name="O'Malley M.A."/>
            <person name="Stajich J.E."/>
            <person name="Spatafora J.W."/>
            <person name="Visel A."/>
            <person name="Grigoriev I.V."/>
        </authorList>
    </citation>
    <scope>NUCLEOTIDE SEQUENCE [LARGE SCALE GENOMIC DNA]</scope>
    <source>
        <strain evidence="2 3">NRRL 1336</strain>
    </source>
</reference>